<evidence type="ECO:0000256" key="1">
    <source>
        <dbReference type="SAM" id="Phobius"/>
    </source>
</evidence>
<evidence type="ECO:0000313" key="3">
    <source>
        <dbReference type="Proteomes" id="UP000516404"/>
    </source>
</evidence>
<dbReference type="GeneID" id="96623631"/>
<keyword evidence="3" id="KW-1185">Reference proteome</keyword>
<gene>
    <name evidence="2" type="ORF">IDM49_05240</name>
</gene>
<proteinExistence type="predicted"/>
<name>A0A7H2BG58_9MICC</name>
<reference evidence="2 3" key="1">
    <citation type="submission" date="2020-09" db="EMBL/GenBank/DDBJ databases">
        <title>Investigation of environmental microbes.</title>
        <authorList>
            <person name="Ou Y."/>
            <person name="Kang Q."/>
        </authorList>
    </citation>
    <scope>NUCLEOTIDE SEQUENCE [LARGE SCALE GENOMIC DNA]</scope>
    <source>
        <strain evidence="2 3">KJZ-14</strain>
    </source>
</reference>
<dbReference type="EMBL" id="CP061539">
    <property type="protein sequence ID" value="QNV38654.1"/>
    <property type="molecule type" value="Genomic_DNA"/>
</dbReference>
<feature type="transmembrane region" description="Helical" evidence="1">
    <location>
        <begin position="9"/>
        <end position="27"/>
    </location>
</feature>
<sequence length="59" mass="6691">MRTSKPRNFTAVFLSAVWFLISIFFIAQGMMVILWSVFALIALVIGAAALWVLFNDRPE</sequence>
<feature type="transmembrane region" description="Helical" evidence="1">
    <location>
        <begin position="33"/>
        <end position="54"/>
    </location>
</feature>
<organism evidence="2 3">
    <name type="scientific">Rothia terrae</name>
    <dbReference type="NCBI Taxonomy" id="396015"/>
    <lineage>
        <taxon>Bacteria</taxon>
        <taxon>Bacillati</taxon>
        <taxon>Actinomycetota</taxon>
        <taxon>Actinomycetes</taxon>
        <taxon>Micrococcales</taxon>
        <taxon>Micrococcaceae</taxon>
        <taxon>Rothia</taxon>
    </lineage>
</organism>
<keyword evidence="1" id="KW-1133">Transmembrane helix</keyword>
<evidence type="ECO:0000313" key="2">
    <source>
        <dbReference type="EMBL" id="QNV38654.1"/>
    </source>
</evidence>
<protein>
    <submittedName>
        <fullName evidence="2">Uncharacterized protein</fullName>
    </submittedName>
</protein>
<dbReference type="KEGG" id="rter:IDM49_05240"/>
<accession>A0A7H2BG58</accession>
<dbReference type="AlphaFoldDB" id="A0A7H2BG58"/>
<keyword evidence="1" id="KW-0812">Transmembrane</keyword>
<keyword evidence="1" id="KW-0472">Membrane</keyword>
<dbReference type="Proteomes" id="UP000516404">
    <property type="component" value="Chromosome"/>
</dbReference>
<dbReference type="RefSeq" id="WP_190725264.1">
    <property type="nucleotide sequence ID" value="NZ_CP061539.1"/>
</dbReference>